<dbReference type="Proteomes" id="UP000217289">
    <property type="component" value="Chromosome"/>
</dbReference>
<dbReference type="KEGG" id="mbd:MEBOL_004760"/>
<feature type="region of interest" description="Disordered" evidence="1">
    <location>
        <begin position="95"/>
        <end position="114"/>
    </location>
</feature>
<accession>A0A250IJ73</accession>
<feature type="compositionally biased region" description="Polar residues" evidence="1">
    <location>
        <begin position="100"/>
        <end position="110"/>
    </location>
</feature>
<organism evidence="2 3">
    <name type="scientific">Melittangium boletus DSM 14713</name>
    <dbReference type="NCBI Taxonomy" id="1294270"/>
    <lineage>
        <taxon>Bacteria</taxon>
        <taxon>Pseudomonadati</taxon>
        <taxon>Myxococcota</taxon>
        <taxon>Myxococcia</taxon>
        <taxon>Myxococcales</taxon>
        <taxon>Cystobacterineae</taxon>
        <taxon>Archangiaceae</taxon>
        <taxon>Melittangium</taxon>
    </lineage>
</organism>
<evidence type="ECO:0000256" key="1">
    <source>
        <dbReference type="SAM" id="MobiDB-lite"/>
    </source>
</evidence>
<sequence>MPTSTKGSPRQTRPPRKADAPTGLPPGEYFQLVPHGAALVVVRVRPEERQKATSPVLTREELESFLRRDAIPTVSGSALSGYLSSLHALPGFESHAPESFSRSPGTTPLSRSGWRGALGEVSARRGGWVPQQDLNALHHNHPIFDLRDHRGGLNSVKTSVRAANTRGDPFETYLRGLRDVMGARPGTWAAARTALYPQLPPATGEALMLRQGYVSVNEEHVEPFRESLRNPENYRKASYRELADRVLKHEPVRIAGTVYRRYQALEDTRRGSSTPVAVRQQVEAALRALREGLACRVRSNGITTRHLVNLESFRNHVSSMNPHMTPAEIKSWVFPELLMVARHGGGVRGNAIASGLAGGRGAAGGAVVSVLFEAGHLKYEGETLQLPLLGKAAVAGGTSGIVGGVAQNLVMANAGQSASKNLIGHGLNSRLATGAGRGLGGVVAGGLAAPVFTTTALALDDEEHSRVDYLATGTRAFVSGGLSSALAAGVVGAIWGSEVPLLGNAVGFIIGFAGYYVVDALTGEIVEDHVRRGVEGSTDGGR</sequence>
<evidence type="ECO:0000313" key="2">
    <source>
        <dbReference type="EMBL" id="ATB31298.1"/>
    </source>
</evidence>
<protein>
    <submittedName>
        <fullName evidence="2">Uncharacterized protein</fullName>
    </submittedName>
</protein>
<dbReference type="AlphaFoldDB" id="A0A250IJ73"/>
<feature type="region of interest" description="Disordered" evidence="1">
    <location>
        <begin position="1"/>
        <end position="26"/>
    </location>
</feature>
<evidence type="ECO:0000313" key="3">
    <source>
        <dbReference type="Proteomes" id="UP000217289"/>
    </source>
</evidence>
<dbReference type="EMBL" id="CP022163">
    <property type="protein sequence ID" value="ATB31298.1"/>
    <property type="molecule type" value="Genomic_DNA"/>
</dbReference>
<keyword evidence="3" id="KW-1185">Reference proteome</keyword>
<reference evidence="2 3" key="1">
    <citation type="submission" date="2017-06" db="EMBL/GenBank/DDBJ databases">
        <authorList>
            <person name="Kim H.J."/>
            <person name="Triplett B.A."/>
        </authorList>
    </citation>
    <scope>NUCLEOTIDE SEQUENCE [LARGE SCALE GENOMIC DNA]</scope>
    <source>
        <strain evidence="2 3">DSM 14713</strain>
    </source>
</reference>
<gene>
    <name evidence="2" type="ORF">MEBOL_004760</name>
</gene>
<name>A0A250IJ73_9BACT</name>
<feature type="compositionally biased region" description="Polar residues" evidence="1">
    <location>
        <begin position="1"/>
        <end position="11"/>
    </location>
</feature>
<proteinExistence type="predicted"/>